<name>A0ABR7TFN5_9BACT</name>
<accession>A0ABR7TFN5</accession>
<evidence type="ECO:0008006" key="3">
    <source>
        <dbReference type="Google" id="ProtNLM"/>
    </source>
</evidence>
<evidence type="ECO:0000313" key="2">
    <source>
        <dbReference type="Proteomes" id="UP000659124"/>
    </source>
</evidence>
<keyword evidence="2" id="KW-1185">Reference proteome</keyword>
<reference evidence="1 2" key="1">
    <citation type="submission" date="2020-09" db="EMBL/GenBank/DDBJ databases">
        <title>Genome sequences of type strains of Chitinophaga qingshengii and Chitinophaga varians.</title>
        <authorList>
            <person name="Kittiwongwattana C."/>
        </authorList>
    </citation>
    <scope>NUCLEOTIDE SEQUENCE [LARGE SCALE GENOMIC DNA]</scope>
    <source>
        <strain evidence="1 2">JCM 30026</strain>
    </source>
</reference>
<gene>
    <name evidence="1" type="ORF">ICL07_02210</name>
</gene>
<dbReference type="Proteomes" id="UP000659124">
    <property type="component" value="Unassembled WGS sequence"/>
</dbReference>
<dbReference type="InterPro" id="IPR041289">
    <property type="entry name" value="Bact_RF_family3"/>
</dbReference>
<dbReference type="Pfam" id="PF18845">
    <property type="entry name" value="baeRF_family3"/>
    <property type="match status" value="1"/>
</dbReference>
<sequence length="350" mass="39924">MEQALIKLSQYTGAPAVTILLSTHRTFPDNKQDSIHLKNLITTVEKQLYEQYEKRTVWPVLNKIRELESTINHDYNLDTLAIFASGDFIEVYRLPIATTDRYVVGDRFEIRPLLKAIQQSEHYFILSVSRHLIRLLEAFNDKILYEVKNADFPYHNSFYTTDPMRLQQDLVMDNLLKEFFNTADKRFKKYYEENPLPVVLLGEERNLVFYQEQMDIKGLVVGTHHGSFDDTSDPEIAKITFPLIQQHIAGKQDTALQAISSAQSAQRLLVDLNDIYTAAENGQADTLYLEQTYLPVGHIDNGTISLSNGNGSTDITLPVIDTVLNKGGNVVFLDENALNEYQGIALVTRF</sequence>
<dbReference type="RefSeq" id="WP_188086312.1">
    <property type="nucleotide sequence ID" value="NZ_JACVFC010000001.1"/>
</dbReference>
<proteinExistence type="predicted"/>
<evidence type="ECO:0000313" key="1">
    <source>
        <dbReference type="EMBL" id="MBC9929167.1"/>
    </source>
</evidence>
<comment type="caution">
    <text evidence="1">The sequence shown here is derived from an EMBL/GenBank/DDBJ whole genome shotgun (WGS) entry which is preliminary data.</text>
</comment>
<dbReference type="EMBL" id="JACVFC010000001">
    <property type="protein sequence ID" value="MBC9929167.1"/>
    <property type="molecule type" value="Genomic_DNA"/>
</dbReference>
<protein>
    <recommendedName>
        <fullName evidence="3">DUF4868 domain-containing protein</fullName>
    </recommendedName>
</protein>
<organism evidence="1 2">
    <name type="scientific">Chitinophaga qingshengii</name>
    <dbReference type="NCBI Taxonomy" id="1569794"/>
    <lineage>
        <taxon>Bacteria</taxon>
        <taxon>Pseudomonadati</taxon>
        <taxon>Bacteroidota</taxon>
        <taxon>Chitinophagia</taxon>
        <taxon>Chitinophagales</taxon>
        <taxon>Chitinophagaceae</taxon>
        <taxon>Chitinophaga</taxon>
    </lineage>
</organism>